<reference evidence="2 3" key="1">
    <citation type="submission" date="2018-06" db="EMBL/GenBank/DDBJ databases">
        <title>Genome analysis of cellulolytic fungus Trichoderma lentiforme CFAM-422.</title>
        <authorList>
            <person name="Steindorff A.S."/>
            <person name="Formighieri E.F."/>
            <person name="Midorikawa G.E.O."/>
            <person name="Tamietti M.S."/>
            <person name="Ramos E.Z."/>
            <person name="Silva A.S."/>
            <person name="Bon E.P.S."/>
            <person name="Mendes T.D."/>
            <person name="Damaso M.C.T."/>
            <person name="Favaro L.C.L."/>
        </authorList>
    </citation>
    <scope>NUCLEOTIDE SEQUENCE [LARGE SCALE GENOMIC DNA]</scope>
    <source>
        <strain evidence="2 3">CFAM-422</strain>
    </source>
</reference>
<evidence type="ECO:0000313" key="3">
    <source>
        <dbReference type="Proteomes" id="UP000801864"/>
    </source>
</evidence>
<dbReference type="Proteomes" id="UP000801864">
    <property type="component" value="Unassembled WGS sequence"/>
</dbReference>
<protein>
    <submittedName>
        <fullName evidence="2">Uncharacterized protein</fullName>
    </submittedName>
</protein>
<dbReference type="EMBL" id="QLNT01000021">
    <property type="protein sequence ID" value="KAF3062572.1"/>
    <property type="molecule type" value="Genomic_DNA"/>
</dbReference>
<evidence type="ECO:0000313" key="2">
    <source>
        <dbReference type="EMBL" id="KAF3062572.1"/>
    </source>
</evidence>
<dbReference type="AlphaFoldDB" id="A0A9P5CA20"/>
<evidence type="ECO:0000256" key="1">
    <source>
        <dbReference type="SAM" id="MobiDB-lite"/>
    </source>
</evidence>
<organism evidence="2 3">
    <name type="scientific">Trichoderma lentiforme</name>
    <dbReference type="NCBI Taxonomy" id="1567552"/>
    <lineage>
        <taxon>Eukaryota</taxon>
        <taxon>Fungi</taxon>
        <taxon>Dikarya</taxon>
        <taxon>Ascomycota</taxon>
        <taxon>Pezizomycotina</taxon>
        <taxon>Sordariomycetes</taxon>
        <taxon>Hypocreomycetidae</taxon>
        <taxon>Hypocreales</taxon>
        <taxon>Hypocreaceae</taxon>
        <taxon>Trichoderma</taxon>
    </lineage>
</organism>
<proteinExistence type="predicted"/>
<comment type="caution">
    <text evidence="2">The sequence shown here is derived from an EMBL/GenBank/DDBJ whole genome shotgun (WGS) entry which is preliminary data.</text>
</comment>
<accession>A0A9P5CA20</accession>
<feature type="region of interest" description="Disordered" evidence="1">
    <location>
        <begin position="72"/>
        <end position="93"/>
    </location>
</feature>
<sequence length="127" mass="13589">MAAGISERDLPARGANVGPVPEQCRRCLSSSSPVRAKALAWGATPRKRPPERVPPFRAQACQLLVSCPASPSHQPALQLQAPDKERKGQLARGPGGFRYEVAAPLCAAELLHESRCGVQTKIHDMSS</sequence>
<name>A0A9P5CA20_9HYPO</name>
<keyword evidence="3" id="KW-1185">Reference proteome</keyword>
<gene>
    <name evidence="2" type="ORF">CFAM422_010752</name>
</gene>